<dbReference type="InterPro" id="IPR005248">
    <property type="entry name" value="NadD/NMNAT"/>
</dbReference>
<keyword evidence="8 11" id="KW-0067">ATP-binding</keyword>
<reference evidence="13 15" key="3">
    <citation type="submission" date="2019-07" db="EMBL/GenBank/DDBJ databases">
        <title>Whole genome shotgun sequence of Methylobacterium oxalidis NBRC 107715.</title>
        <authorList>
            <person name="Hosoyama A."/>
            <person name="Uohara A."/>
            <person name="Ohji S."/>
            <person name="Ichikawa N."/>
        </authorList>
    </citation>
    <scope>NUCLEOTIDE SEQUENCE [LARGE SCALE GENOMIC DNA]</scope>
    <source>
        <strain evidence="13 15">NBRC 107715</strain>
    </source>
</reference>
<evidence type="ECO:0000313" key="14">
    <source>
        <dbReference type="EMBL" id="GLS63134.1"/>
    </source>
</evidence>
<evidence type="ECO:0000313" key="13">
    <source>
        <dbReference type="EMBL" id="GEP05655.1"/>
    </source>
</evidence>
<keyword evidence="4 11" id="KW-0662">Pyridine nucleotide biosynthesis</keyword>
<feature type="domain" description="Cytidyltransferase-like" evidence="12">
    <location>
        <begin position="16"/>
        <end position="195"/>
    </location>
</feature>
<dbReference type="EMBL" id="BJZU01000074">
    <property type="protein sequence ID" value="GEP05655.1"/>
    <property type="molecule type" value="Genomic_DNA"/>
</dbReference>
<reference evidence="14" key="4">
    <citation type="submission" date="2023-01" db="EMBL/GenBank/DDBJ databases">
        <title>Draft genome sequence of Methylobacterium oxalidis strain NBRC 107715.</title>
        <authorList>
            <person name="Sun Q."/>
            <person name="Mori K."/>
        </authorList>
    </citation>
    <scope>NUCLEOTIDE SEQUENCE</scope>
    <source>
        <strain evidence="14">NBRC 107715</strain>
    </source>
</reference>
<keyword evidence="9 11" id="KW-0520">NAD</keyword>
<evidence type="ECO:0000259" key="12">
    <source>
        <dbReference type="Pfam" id="PF01467"/>
    </source>
</evidence>
<dbReference type="RefSeq" id="WP_147027206.1">
    <property type="nucleotide sequence ID" value="NZ_BJZU01000074.1"/>
</dbReference>
<accession>A0A512J6P4</accession>
<dbReference type="PANTHER" id="PTHR39321">
    <property type="entry name" value="NICOTINATE-NUCLEOTIDE ADENYLYLTRANSFERASE-RELATED"/>
    <property type="match status" value="1"/>
</dbReference>
<dbReference type="OrthoDB" id="5295945at2"/>
<dbReference type="PANTHER" id="PTHR39321:SF3">
    <property type="entry name" value="PHOSPHOPANTETHEINE ADENYLYLTRANSFERASE"/>
    <property type="match status" value="1"/>
</dbReference>
<evidence type="ECO:0000256" key="9">
    <source>
        <dbReference type="ARBA" id="ARBA00023027"/>
    </source>
</evidence>
<evidence type="ECO:0000256" key="11">
    <source>
        <dbReference type="HAMAP-Rule" id="MF_00244"/>
    </source>
</evidence>
<evidence type="ECO:0000256" key="8">
    <source>
        <dbReference type="ARBA" id="ARBA00022840"/>
    </source>
</evidence>
<keyword evidence="5 11" id="KW-0808">Transferase</keyword>
<dbReference type="Proteomes" id="UP000321960">
    <property type="component" value="Unassembled WGS sequence"/>
</dbReference>
<comment type="pathway">
    <text evidence="2 11">Cofactor biosynthesis; NAD(+) biosynthesis; deamido-NAD(+) from nicotinate D-ribonucleotide: step 1/1.</text>
</comment>
<dbReference type="GO" id="GO:0004515">
    <property type="term" value="F:nicotinate-nucleotide adenylyltransferase activity"/>
    <property type="evidence" value="ECO:0007669"/>
    <property type="project" value="UniProtKB-UniRule"/>
</dbReference>
<dbReference type="InterPro" id="IPR014729">
    <property type="entry name" value="Rossmann-like_a/b/a_fold"/>
</dbReference>
<dbReference type="GO" id="GO:0005524">
    <property type="term" value="F:ATP binding"/>
    <property type="evidence" value="ECO:0007669"/>
    <property type="project" value="UniProtKB-KW"/>
</dbReference>
<evidence type="ECO:0000256" key="10">
    <source>
        <dbReference type="ARBA" id="ARBA00048721"/>
    </source>
</evidence>
<dbReference type="EMBL" id="BSPK01000019">
    <property type="protein sequence ID" value="GLS63134.1"/>
    <property type="molecule type" value="Genomic_DNA"/>
</dbReference>
<comment type="caution">
    <text evidence="13">The sequence shown here is derived from an EMBL/GenBank/DDBJ whole genome shotgun (WGS) entry which is preliminary data.</text>
</comment>
<dbReference type="HAMAP" id="MF_00244">
    <property type="entry name" value="NaMN_adenylyltr"/>
    <property type="match status" value="1"/>
</dbReference>
<evidence type="ECO:0000256" key="1">
    <source>
        <dbReference type="ARBA" id="ARBA00002324"/>
    </source>
</evidence>
<name>A0A512J6P4_9HYPH</name>
<dbReference type="Pfam" id="PF01467">
    <property type="entry name" value="CTP_transf_like"/>
    <property type="match status" value="1"/>
</dbReference>
<evidence type="ECO:0000256" key="2">
    <source>
        <dbReference type="ARBA" id="ARBA00005019"/>
    </source>
</evidence>
<comment type="similarity">
    <text evidence="3 11">Belongs to the NadD family.</text>
</comment>
<evidence type="ECO:0000313" key="16">
    <source>
        <dbReference type="Proteomes" id="UP001156856"/>
    </source>
</evidence>
<gene>
    <name evidence="11 13" type="primary">nadD</name>
    <name evidence="14" type="ORF">GCM10007888_15150</name>
    <name evidence="13" type="ORF">MOX02_36930</name>
</gene>
<dbReference type="AlphaFoldDB" id="A0A512J6P4"/>
<dbReference type="Proteomes" id="UP001156856">
    <property type="component" value="Unassembled WGS sequence"/>
</dbReference>
<evidence type="ECO:0000256" key="7">
    <source>
        <dbReference type="ARBA" id="ARBA00022741"/>
    </source>
</evidence>
<reference evidence="16" key="2">
    <citation type="journal article" date="2019" name="Int. J. Syst. Evol. Microbiol.">
        <title>The Global Catalogue of Microorganisms (GCM) 10K type strain sequencing project: providing services to taxonomists for standard genome sequencing and annotation.</title>
        <authorList>
            <consortium name="The Broad Institute Genomics Platform"/>
            <consortium name="The Broad Institute Genome Sequencing Center for Infectious Disease"/>
            <person name="Wu L."/>
            <person name="Ma J."/>
        </authorList>
    </citation>
    <scope>NUCLEOTIDE SEQUENCE [LARGE SCALE GENOMIC DNA]</scope>
    <source>
        <strain evidence="16">NBRC 107715</strain>
    </source>
</reference>
<dbReference type="UniPathway" id="UPA00253">
    <property type="reaction ID" value="UER00332"/>
</dbReference>
<dbReference type="GO" id="GO:0009435">
    <property type="term" value="P:NAD+ biosynthetic process"/>
    <property type="evidence" value="ECO:0007669"/>
    <property type="project" value="UniProtKB-UniRule"/>
</dbReference>
<evidence type="ECO:0000313" key="15">
    <source>
        <dbReference type="Proteomes" id="UP000321960"/>
    </source>
</evidence>
<evidence type="ECO:0000256" key="4">
    <source>
        <dbReference type="ARBA" id="ARBA00022642"/>
    </source>
</evidence>
<dbReference type="EC" id="2.7.7.18" evidence="11"/>
<dbReference type="Gene3D" id="3.40.50.620">
    <property type="entry name" value="HUPs"/>
    <property type="match status" value="1"/>
</dbReference>
<evidence type="ECO:0000256" key="5">
    <source>
        <dbReference type="ARBA" id="ARBA00022679"/>
    </source>
</evidence>
<proteinExistence type="inferred from homology"/>
<comment type="function">
    <text evidence="1 11">Catalyzes the reversible adenylation of nicotinate mononucleotide (NaMN) to nicotinic acid adenine dinucleotide (NaAD).</text>
</comment>
<keyword evidence="6 11" id="KW-0548">Nucleotidyltransferase</keyword>
<dbReference type="SUPFAM" id="SSF52374">
    <property type="entry name" value="Nucleotidylyl transferase"/>
    <property type="match status" value="1"/>
</dbReference>
<dbReference type="NCBIfam" id="TIGR00482">
    <property type="entry name" value="nicotinate (nicotinamide) nucleotide adenylyltransferase"/>
    <property type="match status" value="1"/>
</dbReference>
<protein>
    <recommendedName>
        <fullName evidence="11">Probable nicotinate-nucleotide adenylyltransferase</fullName>
        <ecNumber evidence="11">2.7.7.18</ecNumber>
    </recommendedName>
    <alternativeName>
        <fullName evidence="11">Deamido-NAD(+) diphosphorylase</fullName>
    </alternativeName>
    <alternativeName>
        <fullName evidence="11">Deamido-NAD(+) pyrophosphorylase</fullName>
    </alternativeName>
    <alternativeName>
        <fullName evidence="11">Nicotinate mononucleotide adenylyltransferase</fullName>
        <shortName evidence="11">NaMN adenylyltransferase</shortName>
    </alternativeName>
</protein>
<keyword evidence="7 11" id="KW-0547">Nucleotide-binding</keyword>
<dbReference type="NCBIfam" id="NF000843">
    <property type="entry name" value="PRK00071.2-2"/>
    <property type="match status" value="1"/>
</dbReference>
<dbReference type="CDD" id="cd02165">
    <property type="entry name" value="NMNAT"/>
    <property type="match status" value="1"/>
</dbReference>
<evidence type="ECO:0000256" key="6">
    <source>
        <dbReference type="ARBA" id="ARBA00022695"/>
    </source>
</evidence>
<keyword evidence="16" id="KW-1185">Reference proteome</keyword>
<reference evidence="14" key="1">
    <citation type="journal article" date="2014" name="Int. J. Syst. Evol. Microbiol.">
        <title>Complete genome of a new Firmicutes species belonging to the dominant human colonic microbiota ('Ruminococcus bicirculans') reveals two chromosomes and a selective capacity to utilize plant glucans.</title>
        <authorList>
            <consortium name="NISC Comparative Sequencing Program"/>
            <person name="Wegmann U."/>
            <person name="Louis P."/>
            <person name="Goesmann A."/>
            <person name="Henrissat B."/>
            <person name="Duncan S.H."/>
            <person name="Flint H.J."/>
        </authorList>
    </citation>
    <scope>NUCLEOTIDE SEQUENCE</scope>
    <source>
        <strain evidence="14">NBRC 107715</strain>
    </source>
</reference>
<organism evidence="13 15">
    <name type="scientific">Methylobacterium oxalidis</name>
    <dbReference type="NCBI Taxonomy" id="944322"/>
    <lineage>
        <taxon>Bacteria</taxon>
        <taxon>Pseudomonadati</taxon>
        <taxon>Pseudomonadota</taxon>
        <taxon>Alphaproteobacteria</taxon>
        <taxon>Hyphomicrobiales</taxon>
        <taxon>Methylobacteriaceae</taxon>
        <taxon>Methylobacterium</taxon>
    </lineage>
</organism>
<evidence type="ECO:0000256" key="3">
    <source>
        <dbReference type="ARBA" id="ARBA00009014"/>
    </source>
</evidence>
<sequence length="202" mass="21857">MLPRLPPAAPGQRIGLYGGSFNPAHAGHRHVSLTALRRLRLDRIWWLVTPGNPLKDRGALAPLAERAALAEAVADDPRIAVTTVEAAIGVRYTRDTLRVLVRRRPDLRFVWIMGADSLATFHRWRGFREIAGLVPIAVVDRPGFTLAAPGAPAAAALRRFRVPERDAGRLAGLAPPAWVYLHGPRSDLSSTAIRRAADAGGA</sequence>
<dbReference type="InterPro" id="IPR004821">
    <property type="entry name" value="Cyt_trans-like"/>
</dbReference>
<comment type="catalytic activity">
    <reaction evidence="10 11">
        <text>nicotinate beta-D-ribonucleotide + ATP + H(+) = deamido-NAD(+) + diphosphate</text>
        <dbReference type="Rhea" id="RHEA:22860"/>
        <dbReference type="ChEBI" id="CHEBI:15378"/>
        <dbReference type="ChEBI" id="CHEBI:30616"/>
        <dbReference type="ChEBI" id="CHEBI:33019"/>
        <dbReference type="ChEBI" id="CHEBI:57502"/>
        <dbReference type="ChEBI" id="CHEBI:58437"/>
        <dbReference type="EC" id="2.7.7.18"/>
    </reaction>
</comment>
<dbReference type="NCBIfam" id="NF000845">
    <property type="entry name" value="PRK00071.2-4"/>
    <property type="match status" value="1"/>
</dbReference>